<dbReference type="EMBL" id="CP009287">
    <property type="protein sequence ID" value="AIQ66510.1"/>
    <property type="molecule type" value="Genomic_DNA"/>
</dbReference>
<gene>
    <name evidence="2" type="ORF">PGRAT_01705</name>
</gene>
<feature type="domain" description="Glyoxalase/fosfomycin resistance/dioxygenase" evidence="1">
    <location>
        <begin position="5"/>
        <end position="135"/>
    </location>
</feature>
<dbReference type="InterPro" id="IPR029068">
    <property type="entry name" value="Glyas_Bleomycin-R_OHBP_Dase"/>
</dbReference>
<dbReference type="AlphaFoldDB" id="A0A089M294"/>
<reference evidence="2 3" key="1">
    <citation type="submission" date="2014-08" db="EMBL/GenBank/DDBJ databases">
        <title>Comparative genomics of the Paenibacillus odorifer group.</title>
        <authorList>
            <person name="den Bakker H.C."/>
            <person name="Tsai Y.-C."/>
            <person name="Martin N."/>
            <person name="Korlach J."/>
            <person name="Wiedmann M."/>
        </authorList>
    </citation>
    <scope>NUCLEOTIDE SEQUENCE [LARGE SCALE GENOMIC DNA]</scope>
    <source>
        <strain evidence="2 3">DSM 15220</strain>
    </source>
</reference>
<keyword evidence="2" id="KW-0808">Transferase</keyword>
<dbReference type="OrthoDB" id="9795306at2"/>
<dbReference type="PANTHER" id="PTHR33990">
    <property type="entry name" value="PROTEIN YJDN-RELATED"/>
    <property type="match status" value="1"/>
</dbReference>
<dbReference type="PANTHER" id="PTHR33990:SF1">
    <property type="entry name" value="PROTEIN YJDN"/>
    <property type="match status" value="1"/>
</dbReference>
<dbReference type="SUPFAM" id="SSF54593">
    <property type="entry name" value="Glyoxalase/Bleomycin resistance protein/Dihydroxybiphenyl dioxygenase"/>
    <property type="match status" value="1"/>
</dbReference>
<proteinExistence type="predicted"/>
<dbReference type="InterPro" id="IPR028973">
    <property type="entry name" value="PhnB-like"/>
</dbReference>
<accession>A0A089M294</accession>
<organism evidence="2 3">
    <name type="scientific">Paenibacillus graminis</name>
    <dbReference type="NCBI Taxonomy" id="189425"/>
    <lineage>
        <taxon>Bacteria</taxon>
        <taxon>Bacillati</taxon>
        <taxon>Bacillota</taxon>
        <taxon>Bacilli</taxon>
        <taxon>Bacillales</taxon>
        <taxon>Paenibacillaceae</taxon>
        <taxon>Paenibacillus</taxon>
    </lineage>
</organism>
<keyword evidence="2" id="KW-0830">Ubiquinone</keyword>
<protein>
    <submittedName>
        <fullName evidence="2">3-demethylubiquinone-9 3-methyltransferase</fullName>
    </submittedName>
</protein>
<evidence type="ECO:0000259" key="1">
    <source>
        <dbReference type="Pfam" id="PF00903"/>
    </source>
</evidence>
<dbReference type="RefSeq" id="WP_025704234.1">
    <property type="nucleotide sequence ID" value="NZ_CP009287.1"/>
</dbReference>
<dbReference type="GO" id="GO:0032259">
    <property type="term" value="P:methylation"/>
    <property type="evidence" value="ECO:0007669"/>
    <property type="project" value="UniProtKB-KW"/>
</dbReference>
<dbReference type="eggNOG" id="COG2764">
    <property type="taxonomic scope" value="Bacteria"/>
</dbReference>
<keyword evidence="3" id="KW-1185">Reference proteome</keyword>
<sequence length="141" mass="15298">MTLQLNPFILLDGHAQQAIEFYQEVLGAKLLFKQTAGEGPQNPDAPISEEAKARIAHSVLRVGATDFFVADLEEGQALLPGNGINICITADSTAEAEQLYHSLKEGGQVDIELAPVYFSPAYGMVTDKFGVAFQIFTKRGR</sequence>
<dbReference type="Proteomes" id="UP000029500">
    <property type="component" value="Chromosome"/>
</dbReference>
<evidence type="ECO:0000313" key="3">
    <source>
        <dbReference type="Proteomes" id="UP000029500"/>
    </source>
</evidence>
<keyword evidence="2" id="KW-0489">Methyltransferase</keyword>
<dbReference type="STRING" id="189425.PGRAT_01705"/>
<dbReference type="KEGG" id="pgm:PGRAT_01705"/>
<dbReference type="InterPro" id="IPR004360">
    <property type="entry name" value="Glyas_Fos-R_dOase_dom"/>
</dbReference>
<dbReference type="Pfam" id="PF00903">
    <property type="entry name" value="Glyoxalase"/>
    <property type="match status" value="1"/>
</dbReference>
<dbReference type="CDD" id="cd06588">
    <property type="entry name" value="PhnB_like"/>
    <property type="match status" value="1"/>
</dbReference>
<dbReference type="GO" id="GO:0008168">
    <property type="term" value="F:methyltransferase activity"/>
    <property type="evidence" value="ECO:0007669"/>
    <property type="project" value="UniProtKB-KW"/>
</dbReference>
<evidence type="ECO:0000313" key="2">
    <source>
        <dbReference type="EMBL" id="AIQ66510.1"/>
    </source>
</evidence>
<name>A0A089M294_9BACL</name>
<dbReference type="HOGENOM" id="CLU_046006_17_3_9"/>
<dbReference type="Gene3D" id="3.10.180.10">
    <property type="entry name" value="2,3-Dihydroxybiphenyl 1,2-Dioxygenase, domain 1"/>
    <property type="match status" value="1"/>
</dbReference>